<name>E7GMY9_CLOS6</name>
<dbReference type="AlphaFoldDB" id="E7GMY9"/>
<keyword evidence="3" id="KW-0472">Membrane</keyword>
<feature type="region of interest" description="Disordered" evidence="2">
    <location>
        <begin position="84"/>
        <end position="108"/>
    </location>
</feature>
<dbReference type="EMBL" id="ADLQ01000051">
    <property type="protein sequence ID" value="EGA93877.1"/>
    <property type="molecule type" value="Genomic_DNA"/>
</dbReference>
<dbReference type="eggNOG" id="ENOG5032599">
    <property type="taxonomic scope" value="Bacteria"/>
</dbReference>
<protein>
    <submittedName>
        <fullName evidence="4">Uncharacterized protein</fullName>
    </submittedName>
</protein>
<dbReference type="Proteomes" id="UP000002970">
    <property type="component" value="Unassembled WGS sequence"/>
</dbReference>
<feature type="transmembrane region" description="Helical" evidence="3">
    <location>
        <begin position="51"/>
        <end position="71"/>
    </location>
</feature>
<accession>E7GMY9</accession>
<evidence type="ECO:0000256" key="1">
    <source>
        <dbReference type="SAM" id="Coils"/>
    </source>
</evidence>
<proteinExistence type="predicted"/>
<keyword evidence="3" id="KW-1133">Transmembrane helix</keyword>
<gene>
    <name evidence="4" type="ORF">HMPREF9474_02313</name>
</gene>
<feature type="compositionally biased region" description="Acidic residues" evidence="2">
    <location>
        <begin position="90"/>
        <end position="108"/>
    </location>
</feature>
<keyword evidence="1" id="KW-0175">Coiled coil</keyword>
<reference evidence="4 5" key="1">
    <citation type="submission" date="2010-12" db="EMBL/GenBank/DDBJ databases">
        <title>The Genome Sequence of Clostridium symbiosum strain WAL-14163.</title>
        <authorList>
            <person name="Earl A."/>
            <person name="Ward D."/>
            <person name="Feldgarden M."/>
            <person name="Gevers D."/>
            <person name="Finegold S.M."/>
            <person name="Summanen P.H."/>
            <person name="Molitoris D.R."/>
            <person name="Vaisanen M.L."/>
            <person name="Daigneault M."/>
            <person name="Young S.K."/>
            <person name="Zeng Q."/>
            <person name="Gargeya S."/>
            <person name="Fitzgerald M."/>
            <person name="Haas B."/>
            <person name="Abouelleil A."/>
            <person name="Alvarado L."/>
            <person name="Arachchi H.M."/>
            <person name="Berlin A."/>
            <person name="Brown A."/>
            <person name="Chapman S.B."/>
            <person name="Chen Z."/>
            <person name="Dunbar C."/>
            <person name="Freedman E."/>
            <person name="Gearin G."/>
            <person name="Gellesch M."/>
            <person name="Goldberg J."/>
            <person name="Griggs A."/>
            <person name="Gujja S."/>
            <person name="Heilman E."/>
            <person name="Heiman D."/>
            <person name="Howarth C."/>
            <person name="Larson L."/>
            <person name="Lui A."/>
            <person name="MacDonald P.J.P."/>
            <person name="Mehta T."/>
            <person name="Montmayeur A."/>
            <person name="Murphy C."/>
            <person name="Neiman D."/>
            <person name="Pearson M."/>
            <person name="Priest M."/>
            <person name="Roberts A."/>
            <person name="Saif S."/>
            <person name="Shea T."/>
            <person name="Shenoy N."/>
            <person name="Sisk P."/>
            <person name="Stolte C."/>
            <person name="Sykes S."/>
            <person name="White J."/>
            <person name="Yandava C."/>
            <person name="Nusbaum C."/>
            <person name="Birren B."/>
        </authorList>
    </citation>
    <scope>NUCLEOTIDE SEQUENCE [LARGE SCALE GENOMIC DNA]</scope>
    <source>
        <strain evidence="4 5">WAL-14163</strain>
    </source>
</reference>
<organism evidence="4 5">
    <name type="scientific">Clostridium symbiosum (strain WAL-14163)</name>
    <dbReference type="NCBI Taxonomy" id="742740"/>
    <lineage>
        <taxon>Bacteria</taxon>
        <taxon>Bacillati</taxon>
        <taxon>Bacillota</taxon>
        <taxon>Clostridia</taxon>
        <taxon>Lachnospirales</taxon>
        <taxon>Lachnospiraceae</taxon>
        <taxon>Otoolea</taxon>
    </lineage>
</organism>
<evidence type="ECO:0000313" key="4">
    <source>
        <dbReference type="EMBL" id="EGA93877.1"/>
    </source>
</evidence>
<keyword evidence="3" id="KW-0812">Transmembrane</keyword>
<comment type="caution">
    <text evidence="4">The sequence shown here is derived from an EMBL/GenBank/DDBJ whole genome shotgun (WGS) entry which is preliminary data.</text>
</comment>
<sequence>MEEPHISNLKGEHIMENNNEIMNNNEEVIETATEEIVKATSNGGMKKATTIGLAMIAGALTYKFVVVPAAAKFKNWRENRKTVVNQQQDDAIDGEFREVDEETEDDSL</sequence>
<feature type="coiled-coil region" evidence="1">
    <location>
        <begin position="15"/>
        <end position="42"/>
    </location>
</feature>
<dbReference type="STRING" id="1512.GCA_900049235_02502"/>
<evidence type="ECO:0000313" key="5">
    <source>
        <dbReference type="Proteomes" id="UP000002970"/>
    </source>
</evidence>
<evidence type="ECO:0000256" key="2">
    <source>
        <dbReference type="SAM" id="MobiDB-lite"/>
    </source>
</evidence>
<evidence type="ECO:0000256" key="3">
    <source>
        <dbReference type="SAM" id="Phobius"/>
    </source>
</evidence>
<dbReference type="HOGENOM" id="CLU_2206425_0_0_9"/>
<keyword evidence="5" id="KW-1185">Reference proteome</keyword>